<dbReference type="Proteomes" id="UP000317209">
    <property type="component" value="Unassembled WGS sequence"/>
</dbReference>
<sequence length="126" mass="14169">MSTGWTVFSAKCPSRASLARIANKWTAMIVVLLHEEPLRFGELHQRVDGIAKKVLSDTLRALERDGMIAHGVDPDGHARYRLTALGRTLHEPLQALQVWAESHVDDVRDAQDRYDEAADERVLDGR</sequence>
<evidence type="ECO:0000256" key="2">
    <source>
        <dbReference type="ARBA" id="ARBA00023125"/>
    </source>
</evidence>
<dbReference type="PROSITE" id="PS51118">
    <property type="entry name" value="HTH_HXLR"/>
    <property type="match status" value="1"/>
</dbReference>
<evidence type="ECO:0000256" key="1">
    <source>
        <dbReference type="ARBA" id="ARBA00023015"/>
    </source>
</evidence>
<accession>A0A543BCF9</accession>
<keyword evidence="2" id="KW-0238">DNA-binding</keyword>
<organism evidence="5 6">
    <name type="scientific">Microbacterium saperdae</name>
    <dbReference type="NCBI Taxonomy" id="69368"/>
    <lineage>
        <taxon>Bacteria</taxon>
        <taxon>Bacillati</taxon>
        <taxon>Actinomycetota</taxon>
        <taxon>Actinomycetes</taxon>
        <taxon>Micrococcales</taxon>
        <taxon>Microbacteriaceae</taxon>
        <taxon>Microbacterium</taxon>
    </lineage>
</organism>
<dbReference type="InterPro" id="IPR002577">
    <property type="entry name" value="HTH_HxlR"/>
</dbReference>
<evidence type="ECO:0000259" key="4">
    <source>
        <dbReference type="PROSITE" id="PS51118"/>
    </source>
</evidence>
<keyword evidence="1" id="KW-0805">Transcription regulation</keyword>
<keyword evidence="3" id="KW-0804">Transcription</keyword>
<gene>
    <name evidence="5" type="ORF">FB560_3990</name>
</gene>
<comment type="caution">
    <text evidence="5">The sequence shown here is derived from an EMBL/GenBank/DDBJ whole genome shotgun (WGS) entry which is preliminary data.</text>
</comment>
<protein>
    <submittedName>
        <fullName evidence="5">HxlR family transcriptional regulator</fullName>
    </submittedName>
</protein>
<reference evidence="5 6" key="1">
    <citation type="submission" date="2019-06" db="EMBL/GenBank/DDBJ databases">
        <title>Sequencing the genomes of 1000 actinobacteria strains.</title>
        <authorList>
            <person name="Klenk H.-P."/>
        </authorList>
    </citation>
    <scope>NUCLEOTIDE SEQUENCE [LARGE SCALE GENOMIC DNA]</scope>
    <source>
        <strain evidence="5 6">DSM 20169</strain>
    </source>
</reference>
<dbReference type="InterPro" id="IPR036390">
    <property type="entry name" value="WH_DNA-bd_sf"/>
</dbReference>
<dbReference type="InterPro" id="IPR036388">
    <property type="entry name" value="WH-like_DNA-bd_sf"/>
</dbReference>
<feature type="domain" description="HTH hxlR-type" evidence="4">
    <location>
        <begin position="12"/>
        <end position="108"/>
    </location>
</feature>
<dbReference type="Pfam" id="PF01638">
    <property type="entry name" value="HxlR"/>
    <property type="match status" value="1"/>
</dbReference>
<dbReference type="PANTHER" id="PTHR33204">
    <property type="entry name" value="TRANSCRIPTIONAL REGULATOR, MARR FAMILY"/>
    <property type="match status" value="1"/>
</dbReference>
<dbReference type="AlphaFoldDB" id="A0A543BCF9"/>
<dbReference type="Gene3D" id="1.10.10.10">
    <property type="entry name" value="Winged helix-like DNA-binding domain superfamily/Winged helix DNA-binding domain"/>
    <property type="match status" value="1"/>
</dbReference>
<dbReference type="RefSeq" id="WP_141874413.1">
    <property type="nucleotide sequence ID" value="NZ_VFOX01000002.1"/>
</dbReference>
<dbReference type="GO" id="GO:0003677">
    <property type="term" value="F:DNA binding"/>
    <property type="evidence" value="ECO:0007669"/>
    <property type="project" value="UniProtKB-KW"/>
</dbReference>
<evidence type="ECO:0000313" key="6">
    <source>
        <dbReference type="Proteomes" id="UP000317209"/>
    </source>
</evidence>
<proteinExistence type="predicted"/>
<dbReference type="SUPFAM" id="SSF46785">
    <property type="entry name" value="Winged helix' DNA-binding domain"/>
    <property type="match status" value="1"/>
</dbReference>
<evidence type="ECO:0000256" key="3">
    <source>
        <dbReference type="ARBA" id="ARBA00023163"/>
    </source>
</evidence>
<name>A0A543BCF9_9MICO</name>
<keyword evidence="6" id="KW-1185">Reference proteome</keyword>
<dbReference type="EMBL" id="VFOX01000002">
    <property type="protein sequence ID" value="TQL82498.1"/>
    <property type="molecule type" value="Genomic_DNA"/>
</dbReference>
<evidence type="ECO:0000313" key="5">
    <source>
        <dbReference type="EMBL" id="TQL82498.1"/>
    </source>
</evidence>
<dbReference type="PANTHER" id="PTHR33204:SF37">
    <property type="entry name" value="HTH-TYPE TRANSCRIPTIONAL REGULATOR YODB"/>
    <property type="match status" value="1"/>
</dbReference>
<dbReference type="OrthoDB" id="370168at2"/>